<accession>A0A815HU51</accession>
<sequence length="291" mass="32963">MLKLDCPLFLLILFCLGILLPSNLAYHDFNLYEITSGTEEYFDCLYLSAFDHIVSYCVRRSSGDHESPSYDQVNGQPYTSQQLRDLGVTESDLYDWSVSIGMIEAYQLSQSDDELLYYHCTPRCFGSVCQYTFSSTTQFFDNIIYFRQSMKTSSNPADVIRITNGTYYIYLKNCSETCIDWREICDGKSDCIFGEDQHEGHFLESNDCGDQDKFRCQNGQQCIPMTLFRNDGSAPDCLGGSDETVTPVFDPPCAYNANTYCDIQYCFSCKVLFPCGGGQCSQHQAPTTIPV</sequence>
<dbReference type="Proteomes" id="UP000663829">
    <property type="component" value="Unassembled WGS sequence"/>
</dbReference>
<feature type="chain" id="PRO_5036227791" evidence="3">
    <location>
        <begin position="26"/>
        <end position="291"/>
    </location>
</feature>
<evidence type="ECO:0000256" key="2">
    <source>
        <dbReference type="PROSITE-ProRule" id="PRU00124"/>
    </source>
</evidence>
<evidence type="ECO:0000313" key="8">
    <source>
        <dbReference type="Proteomes" id="UP000663829"/>
    </source>
</evidence>
<dbReference type="EMBL" id="CAJNOQ010015197">
    <property type="protein sequence ID" value="CAF1357139.1"/>
    <property type="molecule type" value="Genomic_DNA"/>
</dbReference>
<keyword evidence="1" id="KW-1015">Disulfide bond</keyword>
<evidence type="ECO:0000313" key="7">
    <source>
        <dbReference type="EMBL" id="CAF4231829.1"/>
    </source>
</evidence>
<evidence type="ECO:0000313" key="6">
    <source>
        <dbReference type="EMBL" id="CAF3623564.1"/>
    </source>
</evidence>
<dbReference type="InterPro" id="IPR036055">
    <property type="entry name" value="LDL_receptor-like_sf"/>
</dbReference>
<dbReference type="EMBL" id="CAJOBA010001975">
    <property type="protein sequence ID" value="CAF3623564.1"/>
    <property type="molecule type" value="Genomic_DNA"/>
</dbReference>
<dbReference type="Proteomes" id="UP000682733">
    <property type="component" value="Unassembled WGS sequence"/>
</dbReference>
<dbReference type="EMBL" id="CAJOBC010067618">
    <property type="protein sequence ID" value="CAF4231829.1"/>
    <property type="molecule type" value="Genomic_DNA"/>
</dbReference>
<organism evidence="5 8">
    <name type="scientific">Didymodactylos carnosus</name>
    <dbReference type="NCBI Taxonomy" id="1234261"/>
    <lineage>
        <taxon>Eukaryota</taxon>
        <taxon>Metazoa</taxon>
        <taxon>Spiralia</taxon>
        <taxon>Gnathifera</taxon>
        <taxon>Rotifera</taxon>
        <taxon>Eurotatoria</taxon>
        <taxon>Bdelloidea</taxon>
        <taxon>Philodinida</taxon>
        <taxon>Philodinidae</taxon>
        <taxon>Didymodactylos</taxon>
    </lineage>
</organism>
<evidence type="ECO:0000256" key="1">
    <source>
        <dbReference type="ARBA" id="ARBA00023157"/>
    </source>
</evidence>
<evidence type="ECO:0000313" key="5">
    <source>
        <dbReference type="EMBL" id="CAF1357139.1"/>
    </source>
</evidence>
<keyword evidence="3" id="KW-0732">Signal</keyword>
<dbReference type="SMART" id="SM00192">
    <property type="entry name" value="LDLa"/>
    <property type="match status" value="1"/>
</dbReference>
<name>A0A815HU51_9BILA</name>
<dbReference type="OrthoDB" id="6118542at2759"/>
<comment type="caution">
    <text evidence="5">The sequence shown here is derived from an EMBL/GenBank/DDBJ whole genome shotgun (WGS) entry which is preliminary data.</text>
</comment>
<proteinExistence type="predicted"/>
<reference evidence="5" key="1">
    <citation type="submission" date="2021-02" db="EMBL/GenBank/DDBJ databases">
        <authorList>
            <person name="Nowell W R."/>
        </authorList>
    </citation>
    <scope>NUCLEOTIDE SEQUENCE</scope>
</reference>
<comment type="caution">
    <text evidence="2">Lacks conserved residue(s) required for the propagation of feature annotation.</text>
</comment>
<dbReference type="PROSITE" id="PS50068">
    <property type="entry name" value="LDLRA_2"/>
    <property type="match status" value="1"/>
</dbReference>
<dbReference type="AlphaFoldDB" id="A0A815HU51"/>
<dbReference type="Proteomes" id="UP000681722">
    <property type="component" value="Unassembled WGS sequence"/>
</dbReference>
<protein>
    <submittedName>
        <fullName evidence="5">Uncharacterized protein</fullName>
    </submittedName>
</protein>
<evidence type="ECO:0000313" key="4">
    <source>
        <dbReference type="EMBL" id="CAF0838654.1"/>
    </source>
</evidence>
<dbReference type="InterPro" id="IPR002172">
    <property type="entry name" value="LDrepeatLR_classA_rpt"/>
</dbReference>
<gene>
    <name evidence="5" type="ORF">GPM918_LOCUS31195</name>
    <name evidence="4" type="ORF">OVA965_LOCUS6527</name>
    <name evidence="7" type="ORF">SRO942_LOCUS31831</name>
    <name evidence="6" type="ORF">TMI583_LOCUS6523</name>
</gene>
<evidence type="ECO:0000256" key="3">
    <source>
        <dbReference type="SAM" id="SignalP"/>
    </source>
</evidence>
<dbReference type="EMBL" id="CAJNOK010001975">
    <property type="protein sequence ID" value="CAF0838654.1"/>
    <property type="molecule type" value="Genomic_DNA"/>
</dbReference>
<keyword evidence="8" id="KW-1185">Reference proteome</keyword>
<dbReference type="Proteomes" id="UP000677228">
    <property type="component" value="Unassembled WGS sequence"/>
</dbReference>
<dbReference type="Gene3D" id="4.10.400.10">
    <property type="entry name" value="Low-density Lipoprotein Receptor"/>
    <property type="match status" value="1"/>
</dbReference>
<feature type="signal peptide" evidence="3">
    <location>
        <begin position="1"/>
        <end position="25"/>
    </location>
</feature>